<keyword evidence="3 13" id="KW-0138">CF(0)</keyword>
<proteinExistence type="inferred from homology"/>
<evidence type="ECO:0000256" key="9">
    <source>
        <dbReference type="ARBA" id="ARBA00023310"/>
    </source>
</evidence>
<evidence type="ECO:0000256" key="8">
    <source>
        <dbReference type="ARBA" id="ARBA00023136"/>
    </source>
</evidence>
<protein>
    <recommendedName>
        <fullName evidence="13">ATP synthase subunit b</fullName>
    </recommendedName>
    <alternativeName>
        <fullName evidence="13">ATP synthase F(0) sector subunit b</fullName>
    </alternativeName>
    <alternativeName>
        <fullName evidence="13">ATPase subunit I</fullName>
    </alternativeName>
    <alternativeName>
        <fullName evidence="13">F-type ATPase subunit b</fullName>
        <shortName evidence="13">F-ATPase subunit b</shortName>
    </alternativeName>
</protein>
<comment type="subunit">
    <text evidence="13">F-type ATPases have 2 components, F(1) - the catalytic core - and F(0) - the membrane proton channel. F(1) has five subunits: alpha(3), beta(3), gamma(1), delta(1), epsilon(1). F(0) has three main subunits: a(1), b(2) and c(10-14). The alpha and beta chains form an alternating ring which encloses part of the gamma chain. F(1) is attached to F(0) by a central stalk formed by the gamma and epsilon chains, while a peripheral stalk is formed by the delta and b chains.</text>
</comment>
<evidence type="ECO:0000313" key="15">
    <source>
        <dbReference type="EMBL" id="PCJ03485.1"/>
    </source>
</evidence>
<evidence type="ECO:0000256" key="13">
    <source>
        <dbReference type="HAMAP-Rule" id="MF_01398"/>
    </source>
</evidence>
<evidence type="ECO:0000256" key="10">
    <source>
        <dbReference type="ARBA" id="ARBA00025198"/>
    </source>
</evidence>
<dbReference type="PANTHER" id="PTHR33445">
    <property type="entry name" value="ATP SYNTHASE SUBUNIT B', CHLOROPLASTIC"/>
    <property type="match status" value="1"/>
</dbReference>
<keyword evidence="5 13" id="KW-0375">Hydrogen ion transport</keyword>
<evidence type="ECO:0000256" key="2">
    <source>
        <dbReference type="ARBA" id="ARBA00022448"/>
    </source>
</evidence>
<keyword evidence="2 13" id="KW-0813">Transport</keyword>
<keyword evidence="7 13" id="KW-0406">Ion transport</keyword>
<keyword evidence="4 13" id="KW-0812">Transmembrane</keyword>
<dbReference type="GO" id="GO:0005886">
    <property type="term" value="C:plasma membrane"/>
    <property type="evidence" value="ECO:0007669"/>
    <property type="project" value="UniProtKB-SubCell"/>
</dbReference>
<comment type="caution">
    <text evidence="15">The sequence shown here is derived from an EMBL/GenBank/DDBJ whole genome shotgun (WGS) entry which is preliminary data.</text>
</comment>
<dbReference type="NCBIfam" id="NF006612">
    <property type="entry name" value="PRK09174.1"/>
    <property type="match status" value="1"/>
</dbReference>
<evidence type="ECO:0000256" key="1">
    <source>
        <dbReference type="ARBA" id="ARBA00005513"/>
    </source>
</evidence>
<evidence type="ECO:0000256" key="14">
    <source>
        <dbReference type="RuleBase" id="RU003848"/>
    </source>
</evidence>
<dbReference type="Pfam" id="PF00430">
    <property type="entry name" value="ATP-synt_B"/>
    <property type="match status" value="1"/>
</dbReference>
<reference evidence="15" key="2">
    <citation type="journal article" date="2018" name="ISME J.">
        <title>A dynamic microbial community with high functional redundancy inhabits the cold, oxic subseafloor aquifer.</title>
        <authorList>
            <person name="Tully B.J."/>
            <person name="Wheat C.G."/>
            <person name="Glazer B.T."/>
            <person name="Huber J.A."/>
        </authorList>
    </citation>
    <scope>NUCLEOTIDE SEQUENCE</scope>
    <source>
        <strain evidence="15">NORP83</strain>
    </source>
</reference>
<dbReference type="GO" id="GO:0046961">
    <property type="term" value="F:proton-transporting ATPase activity, rotational mechanism"/>
    <property type="evidence" value="ECO:0007669"/>
    <property type="project" value="TreeGrafter"/>
</dbReference>
<feature type="transmembrane region" description="Helical" evidence="13">
    <location>
        <begin position="12"/>
        <end position="32"/>
    </location>
</feature>
<dbReference type="GO" id="GO:0012505">
    <property type="term" value="C:endomembrane system"/>
    <property type="evidence" value="ECO:0007669"/>
    <property type="project" value="UniProtKB-SubCell"/>
</dbReference>
<dbReference type="PANTHER" id="PTHR33445:SF1">
    <property type="entry name" value="ATP SYNTHASE SUBUNIT B"/>
    <property type="match status" value="1"/>
</dbReference>
<evidence type="ECO:0000256" key="5">
    <source>
        <dbReference type="ARBA" id="ARBA00022781"/>
    </source>
</evidence>
<evidence type="ECO:0000256" key="7">
    <source>
        <dbReference type="ARBA" id="ARBA00023065"/>
    </source>
</evidence>
<comment type="similarity">
    <text evidence="1 13 14">Belongs to the ATPase B chain family.</text>
</comment>
<dbReference type="AlphaFoldDB" id="A0A2A4Z942"/>
<name>A0A2A4Z942_9PROT</name>
<dbReference type="Gene3D" id="6.10.250.1580">
    <property type="match status" value="1"/>
</dbReference>
<keyword evidence="13" id="KW-1003">Cell membrane</keyword>
<accession>A0A2A4Z942</accession>
<keyword evidence="15" id="KW-0378">Hydrolase</keyword>
<organism evidence="15">
    <name type="scientific">OCS116 cluster bacterium</name>
    <dbReference type="NCBI Taxonomy" id="2030921"/>
    <lineage>
        <taxon>Bacteria</taxon>
        <taxon>Pseudomonadati</taxon>
        <taxon>Pseudomonadota</taxon>
        <taxon>Alphaproteobacteria</taxon>
        <taxon>OCS116 cluster</taxon>
    </lineage>
</organism>
<evidence type="ECO:0000256" key="12">
    <source>
        <dbReference type="ARBA" id="ARBA00037847"/>
    </source>
</evidence>
<dbReference type="HAMAP" id="MF_01398">
    <property type="entry name" value="ATP_synth_b_bprime"/>
    <property type="match status" value="1"/>
</dbReference>
<evidence type="ECO:0000256" key="11">
    <source>
        <dbReference type="ARBA" id="ARBA00025614"/>
    </source>
</evidence>
<comment type="subcellular location">
    <subcellularLocation>
        <location evidence="13">Cell membrane</location>
        <topology evidence="13">Single-pass membrane protein</topology>
    </subcellularLocation>
    <subcellularLocation>
        <location evidence="12">Endomembrane system</location>
        <topology evidence="12">Single-pass membrane protein</topology>
    </subcellularLocation>
</comment>
<dbReference type="EMBL" id="NVUS01000002">
    <property type="protein sequence ID" value="PCJ03485.1"/>
    <property type="molecule type" value="Genomic_DNA"/>
</dbReference>
<evidence type="ECO:0000256" key="3">
    <source>
        <dbReference type="ARBA" id="ARBA00022547"/>
    </source>
</evidence>
<gene>
    <name evidence="13" type="primary">atpF</name>
    <name evidence="15" type="ORF">COB13_02355</name>
</gene>
<keyword evidence="8 13" id="KW-0472">Membrane</keyword>
<dbReference type="InterPro" id="IPR050059">
    <property type="entry name" value="ATP_synthase_B_chain"/>
</dbReference>
<dbReference type="InterPro" id="IPR002146">
    <property type="entry name" value="ATP_synth_b/b'su_bac/chlpt"/>
</dbReference>
<dbReference type="GO" id="GO:0046933">
    <property type="term" value="F:proton-transporting ATP synthase activity, rotational mechanism"/>
    <property type="evidence" value="ECO:0007669"/>
    <property type="project" value="UniProtKB-UniRule"/>
</dbReference>
<dbReference type="GO" id="GO:0016787">
    <property type="term" value="F:hydrolase activity"/>
    <property type="evidence" value="ECO:0007669"/>
    <property type="project" value="UniProtKB-KW"/>
</dbReference>
<keyword evidence="6 13" id="KW-1133">Transmembrane helix</keyword>
<dbReference type="GO" id="GO:0045259">
    <property type="term" value="C:proton-transporting ATP synthase complex"/>
    <property type="evidence" value="ECO:0007669"/>
    <property type="project" value="UniProtKB-KW"/>
</dbReference>
<comment type="function">
    <text evidence="10 13">F(1)F(0) ATP synthase produces ATP from ADP in the presence of a proton or sodium gradient. F-type ATPases consist of two structural domains, F(1) containing the extramembraneous catalytic core and F(0) containing the membrane proton channel, linked together by a central stalk and a peripheral stalk. During catalysis, ATP synthesis in the catalytic domain of F(1) is coupled via a rotary mechanism of the central stalk subunits to proton translocation.</text>
</comment>
<dbReference type="CDD" id="cd06503">
    <property type="entry name" value="ATP-synt_Fo_b"/>
    <property type="match status" value="1"/>
</dbReference>
<keyword evidence="9 13" id="KW-0066">ATP synthesis</keyword>
<reference key="1">
    <citation type="submission" date="2017-08" db="EMBL/GenBank/DDBJ databases">
        <title>A dynamic microbial community with high functional redundancy inhabits the cold, oxic subseafloor aquifer.</title>
        <authorList>
            <person name="Tully B.J."/>
            <person name="Wheat C.G."/>
            <person name="Glazer B.T."/>
            <person name="Huber J.A."/>
        </authorList>
    </citation>
    <scope>NUCLEOTIDE SEQUENCE [LARGE SCALE GENOMIC DNA]</scope>
</reference>
<evidence type="ECO:0000256" key="4">
    <source>
        <dbReference type="ARBA" id="ARBA00022692"/>
    </source>
</evidence>
<evidence type="ECO:0000256" key="6">
    <source>
        <dbReference type="ARBA" id="ARBA00022989"/>
    </source>
</evidence>
<comment type="function">
    <text evidence="11">Component of the F(0) channel, it forms part of the peripheral stalk, linking F(1) to F(0). The b'-subunit is a diverged and duplicated form of b found in plants and photosynthetic bacteria.</text>
</comment>
<sequence>MPQLDFSTYLPQIFWLFVTFGVLYIAMAKIALPRIGEVIEERRDRIAADLDKAERLRGETDEAIAAYEKALGDARAKAHDIAQSTRDELNTKADKKRKQVEAKLATKMDEAEAKIATMTDNAMAEVGAISTATAASLVNALLGEDADEKKISKAVKAQLSA</sequence>